<evidence type="ECO:0000313" key="1">
    <source>
        <dbReference type="EMBL" id="MFD1182713.1"/>
    </source>
</evidence>
<protein>
    <recommendedName>
        <fullName evidence="3">DNA-binding protein</fullName>
    </recommendedName>
</protein>
<accession>A0ABW3SD87</accession>
<comment type="caution">
    <text evidence="1">The sequence shown here is derived from an EMBL/GenBank/DDBJ whole genome shotgun (WGS) entry which is preliminary data.</text>
</comment>
<dbReference type="RefSeq" id="WP_240269960.1">
    <property type="nucleotide sequence ID" value="NZ_JAKSXN010000035.1"/>
</dbReference>
<dbReference type="PROSITE" id="PS51257">
    <property type="entry name" value="PROKAR_LIPOPROTEIN"/>
    <property type="match status" value="1"/>
</dbReference>
<dbReference type="Proteomes" id="UP001597211">
    <property type="component" value="Unassembled WGS sequence"/>
</dbReference>
<organism evidence="1 2">
    <name type="scientific">Paenibacillus timonensis</name>
    <dbReference type="NCBI Taxonomy" id="225915"/>
    <lineage>
        <taxon>Bacteria</taxon>
        <taxon>Bacillati</taxon>
        <taxon>Bacillota</taxon>
        <taxon>Bacilli</taxon>
        <taxon>Bacillales</taxon>
        <taxon>Paenibacillaceae</taxon>
        <taxon>Paenibacillus</taxon>
    </lineage>
</organism>
<evidence type="ECO:0000313" key="2">
    <source>
        <dbReference type="Proteomes" id="UP001597211"/>
    </source>
</evidence>
<proteinExistence type="predicted"/>
<sequence>MGMHKYSNIICSLILSLSFLGGCYLLAERGEEKPDPAIPEQKVSEDKSILTESELADYLGITRSELQDILELDRKKRENFNGSVYDTYSFLPRMELPNRSYIFLKSEIEKWVEYHSSKLD</sequence>
<name>A0ABW3SD87_9BACL</name>
<gene>
    <name evidence="1" type="ORF">ACFQ2Z_15245</name>
</gene>
<dbReference type="EMBL" id="JBHTKZ010000030">
    <property type="protein sequence ID" value="MFD1182713.1"/>
    <property type="molecule type" value="Genomic_DNA"/>
</dbReference>
<reference evidence="2" key="1">
    <citation type="journal article" date="2019" name="Int. J. Syst. Evol. Microbiol.">
        <title>The Global Catalogue of Microorganisms (GCM) 10K type strain sequencing project: providing services to taxonomists for standard genome sequencing and annotation.</title>
        <authorList>
            <consortium name="The Broad Institute Genomics Platform"/>
            <consortium name="The Broad Institute Genome Sequencing Center for Infectious Disease"/>
            <person name="Wu L."/>
            <person name="Ma J."/>
        </authorList>
    </citation>
    <scope>NUCLEOTIDE SEQUENCE [LARGE SCALE GENOMIC DNA]</scope>
    <source>
        <strain evidence="2">CCUG 48216</strain>
    </source>
</reference>
<evidence type="ECO:0008006" key="3">
    <source>
        <dbReference type="Google" id="ProtNLM"/>
    </source>
</evidence>
<keyword evidence="2" id="KW-1185">Reference proteome</keyword>